<evidence type="ECO:0000313" key="3">
    <source>
        <dbReference type="Proteomes" id="UP000192761"/>
    </source>
</evidence>
<dbReference type="EMBL" id="FWXD01000004">
    <property type="protein sequence ID" value="SMC20196.1"/>
    <property type="molecule type" value="Genomic_DNA"/>
</dbReference>
<name>A0A1W1X8D7_9NEIS</name>
<organism evidence="2 3">
    <name type="scientific">Andreprevotia lacus DSM 23236</name>
    <dbReference type="NCBI Taxonomy" id="1121001"/>
    <lineage>
        <taxon>Bacteria</taxon>
        <taxon>Pseudomonadati</taxon>
        <taxon>Pseudomonadota</taxon>
        <taxon>Betaproteobacteria</taxon>
        <taxon>Neisseriales</taxon>
        <taxon>Chitinibacteraceae</taxon>
        <taxon>Andreprevotia</taxon>
    </lineage>
</organism>
<evidence type="ECO:0000313" key="2">
    <source>
        <dbReference type="EMBL" id="SMC20196.1"/>
    </source>
</evidence>
<evidence type="ECO:0000256" key="1">
    <source>
        <dbReference type="SAM" id="Phobius"/>
    </source>
</evidence>
<keyword evidence="1" id="KW-0472">Membrane</keyword>
<keyword evidence="3" id="KW-1185">Reference proteome</keyword>
<dbReference type="AlphaFoldDB" id="A0A1W1X8D7"/>
<keyword evidence="1" id="KW-1133">Transmembrane helix</keyword>
<accession>A0A1W1X8D7</accession>
<proteinExistence type="predicted"/>
<feature type="transmembrane region" description="Helical" evidence="1">
    <location>
        <begin position="43"/>
        <end position="62"/>
    </location>
</feature>
<dbReference type="Proteomes" id="UP000192761">
    <property type="component" value="Unassembled WGS sequence"/>
</dbReference>
<sequence length="78" mass="8600">MSVAQASPPAPPGLTTRWAVLRSLTVQLLLSVCWQLLAAAVPLPAWLGMAWLLLSMAVSAYLCQRWRNCEPGCRTCRF</sequence>
<keyword evidence="1" id="KW-0812">Transmembrane</keyword>
<protein>
    <submittedName>
        <fullName evidence="2">Uncharacterized protein</fullName>
    </submittedName>
</protein>
<dbReference type="STRING" id="1121001.SAMN02745857_00858"/>
<reference evidence="2 3" key="1">
    <citation type="submission" date="2017-04" db="EMBL/GenBank/DDBJ databases">
        <authorList>
            <person name="Afonso C.L."/>
            <person name="Miller P.J."/>
            <person name="Scott M.A."/>
            <person name="Spackman E."/>
            <person name="Goraichik I."/>
            <person name="Dimitrov K.M."/>
            <person name="Suarez D.L."/>
            <person name="Swayne D.E."/>
        </authorList>
    </citation>
    <scope>NUCLEOTIDE SEQUENCE [LARGE SCALE GENOMIC DNA]</scope>
    <source>
        <strain evidence="2 3">DSM 23236</strain>
    </source>
</reference>
<dbReference type="RefSeq" id="WP_084089312.1">
    <property type="nucleotide sequence ID" value="NZ_FWXD01000004.1"/>
</dbReference>
<gene>
    <name evidence="2" type="ORF">SAMN02745857_00858</name>
</gene>